<evidence type="ECO:0000313" key="3">
    <source>
        <dbReference type="Proteomes" id="UP001320876"/>
    </source>
</evidence>
<proteinExistence type="predicted"/>
<protein>
    <submittedName>
        <fullName evidence="2">Uncharacterized protein</fullName>
    </submittedName>
</protein>
<gene>
    <name evidence="2" type="ORF">OKA05_24050</name>
</gene>
<feature type="region of interest" description="Disordered" evidence="1">
    <location>
        <begin position="286"/>
        <end position="309"/>
    </location>
</feature>
<sequence>MTPRLHQDSISKTFPNPLVMMIILRLSLVALLLLFPVLRAEVGVFVPPDPTPKTRLERIELEPGRPFDCLVVETIPGVSYAIEASDDLLQWERLGDPHFGLGHEIVTPIIERVVVTPPEEPDPDPSPSGPPERFVSLLLRPATTGGLIASFHSLDSEGTVVRHFPELELSQEWQQVPLFVSSYFSGHTFAIWRPGAALPPPATPLPALGPKDQTALEIFEAHFADMDLEVQQSVARSRNQPPPPPSAPGSRRFFRVKGDAGGDADGDGTPDWLELAVAAAGGEDAAFGDPFNADADGNGTPDGQEKDADEDGIVDTVDAAPGDNAVQWQKGDHLLFALFPVTGTGAIAHVNDQGDVLYRESVWHNGAPLALNPASGALLSDCYAIGIGDNGFILGIGDIDPPGDAGVSKTHCMVTWPVAGGDPMPLKIGENYLVPVAHALPGGEAHVGFPAPSDMNVNPDGKFVANLGALVSGPGSGGTYFTVQVDREAEAPRQIWQGTAGSPTVTQVAAAGEQTVWIASNGLECGTDDLGRFKAGDHVFNGPYSRVAKLPGGGLGAFADSALKPFFLDSSDSTWKENGTLKSAVDFSSEGRFALQPSWNVWLSDFDIRPGHEMAPGLPGAWRGMGVRFADTTRHGWTLTLKSDENAPLEAMLGVPLRLSTDTPASGLDSQSAAASDGSPYSAVLRAGNKDEFWIMVPAGGSTTVRVKSTASAAVPIVIDQTGAVTTDPASLTSADQTIALSAPASAHGQEFALSLKIGAVPSASVPIRVKVMKPRVVNVSVRPLKRPNFTETNPPSNLPPLPTELEMETYLNGVFQSQVGVTFNVIPKDESEMAADPGQSLDPVTVPQTTLDAIVAGKTEGHIQIFVTGGYASLGTPSQTNPSLGGWTPDGGDGGGTKIWLPVRALVGGDAAGKERWLNSLAHETGHVFWGEGHPNDKSNPGMAALPGTDLTLRLMYTYQGSGAPPKLIVKAEWDEAEGWLERNVRDEED</sequence>
<keyword evidence="3" id="KW-1185">Reference proteome</keyword>
<accession>A0ABT3GQA1</accession>
<feature type="region of interest" description="Disordered" evidence="1">
    <location>
        <begin position="233"/>
        <end position="270"/>
    </location>
</feature>
<name>A0ABT3GQA1_9BACT</name>
<comment type="caution">
    <text evidence="2">The sequence shown here is derived from an EMBL/GenBank/DDBJ whole genome shotgun (WGS) entry which is preliminary data.</text>
</comment>
<organism evidence="2 3">
    <name type="scientific">Luteolibacter arcticus</name>
    <dbReference type="NCBI Taxonomy" id="1581411"/>
    <lineage>
        <taxon>Bacteria</taxon>
        <taxon>Pseudomonadati</taxon>
        <taxon>Verrucomicrobiota</taxon>
        <taxon>Verrucomicrobiia</taxon>
        <taxon>Verrucomicrobiales</taxon>
        <taxon>Verrucomicrobiaceae</taxon>
        <taxon>Luteolibacter</taxon>
    </lineage>
</organism>
<dbReference type="RefSeq" id="WP_264489759.1">
    <property type="nucleotide sequence ID" value="NZ_JAPDDT010000015.1"/>
</dbReference>
<reference evidence="2 3" key="1">
    <citation type="submission" date="2022-10" db="EMBL/GenBank/DDBJ databases">
        <title>Luteolibacter arcticus strain CCTCC AB 2014275, whole genome shotgun sequencing project.</title>
        <authorList>
            <person name="Zhao G."/>
            <person name="Shen L."/>
        </authorList>
    </citation>
    <scope>NUCLEOTIDE SEQUENCE [LARGE SCALE GENOMIC DNA]</scope>
    <source>
        <strain evidence="2 3">CCTCC AB 2014275</strain>
    </source>
</reference>
<dbReference type="SUPFAM" id="SSF103647">
    <property type="entry name" value="TSP type-3 repeat"/>
    <property type="match status" value="1"/>
</dbReference>
<evidence type="ECO:0000256" key="1">
    <source>
        <dbReference type="SAM" id="MobiDB-lite"/>
    </source>
</evidence>
<dbReference type="Proteomes" id="UP001320876">
    <property type="component" value="Unassembled WGS sequence"/>
</dbReference>
<dbReference type="InterPro" id="IPR028974">
    <property type="entry name" value="TSP_type-3_rpt"/>
</dbReference>
<evidence type="ECO:0000313" key="2">
    <source>
        <dbReference type="EMBL" id="MCW1925653.1"/>
    </source>
</evidence>
<dbReference type="Gene3D" id="4.10.1080.10">
    <property type="entry name" value="TSP type-3 repeat"/>
    <property type="match status" value="1"/>
</dbReference>
<dbReference type="EMBL" id="JAPDDT010000015">
    <property type="protein sequence ID" value="MCW1925653.1"/>
    <property type="molecule type" value="Genomic_DNA"/>
</dbReference>